<evidence type="ECO:0000313" key="15">
    <source>
        <dbReference type="Proteomes" id="UP000593562"/>
    </source>
</evidence>
<dbReference type="PRINTS" id="PR00385">
    <property type="entry name" value="P450"/>
</dbReference>
<dbReference type="PRINTS" id="PR00463">
    <property type="entry name" value="EP450I"/>
</dbReference>
<dbReference type="GO" id="GO:0010268">
    <property type="term" value="P:brassinosteroid homeostasis"/>
    <property type="evidence" value="ECO:0007669"/>
    <property type="project" value="TreeGrafter"/>
</dbReference>
<dbReference type="GO" id="GO:0016705">
    <property type="term" value="F:oxidoreductase activity, acting on paired donors, with incorporation or reduction of molecular oxygen"/>
    <property type="evidence" value="ECO:0007669"/>
    <property type="project" value="InterPro"/>
</dbReference>
<dbReference type="FunCoup" id="A0A7J7DTP2">
    <property type="interactions" value="180"/>
</dbReference>
<evidence type="ECO:0000256" key="3">
    <source>
        <dbReference type="ARBA" id="ARBA00022617"/>
    </source>
</evidence>
<dbReference type="InterPro" id="IPR050665">
    <property type="entry name" value="Cytochrome_P450_Monooxygen"/>
</dbReference>
<comment type="caution">
    <text evidence="14">The sequence shown here is derived from an EMBL/GenBank/DDBJ whole genome shotgun (WGS) entry which is preliminary data.</text>
</comment>
<dbReference type="InterPro" id="IPR036396">
    <property type="entry name" value="Cyt_P450_sf"/>
</dbReference>
<evidence type="ECO:0000256" key="8">
    <source>
        <dbReference type="ARBA" id="ARBA00023004"/>
    </source>
</evidence>
<dbReference type="SUPFAM" id="SSF48264">
    <property type="entry name" value="Cytochrome P450"/>
    <property type="match status" value="1"/>
</dbReference>
<evidence type="ECO:0000256" key="5">
    <source>
        <dbReference type="ARBA" id="ARBA00022723"/>
    </source>
</evidence>
<dbReference type="InterPro" id="IPR017972">
    <property type="entry name" value="Cyt_P450_CS"/>
</dbReference>
<evidence type="ECO:0000256" key="9">
    <source>
        <dbReference type="ARBA" id="ARBA00023033"/>
    </source>
</evidence>
<evidence type="ECO:0000256" key="1">
    <source>
        <dbReference type="ARBA" id="ARBA00004167"/>
    </source>
</evidence>
<evidence type="ECO:0000256" key="4">
    <source>
        <dbReference type="ARBA" id="ARBA00022692"/>
    </source>
</evidence>
<dbReference type="PANTHER" id="PTHR24282">
    <property type="entry name" value="CYTOCHROME P450 FAMILY MEMBER"/>
    <property type="match status" value="1"/>
</dbReference>
<evidence type="ECO:0000256" key="12">
    <source>
        <dbReference type="RuleBase" id="RU000461"/>
    </source>
</evidence>
<name>A0A7J7DTP2_TRIWF</name>
<dbReference type="PANTHER" id="PTHR24282:SF224">
    <property type="entry name" value="CYTOCHROME P450 734A1"/>
    <property type="match status" value="1"/>
</dbReference>
<dbReference type="OrthoDB" id="1470350at2759"/>
<dbReference type="GO" id="GO:0020037">
    <property type="term" value="F:heme binding"/>
    <property type="evidence" value="ECO:0007669"/>
    <property type="project" value="InterPro"/>
</dbReference>
<evidence type="ECO:0000256" key="13">
    <source>
        <dbReference type="SAM" id="Phobius"/>
    </source>
</evidence>
<evidence type="ECO:0000256" key="6">
    <source>
        <dbReference type="ARBA" id="ARBA00022989"/>
    </source>
</evidence>
<dbReference type="InterPro" id="IPR001128">
    <property type="entry name" value="Cyt_P450"/>
</dbReference>
<evidence type="ECO:0000256" key="11">
    <source>
        <dbReference type="PIRSR" id="PIRSR602401-1"/>
    </source>
</evidence>
<evidence type="ECO:0000256" key="2">
    <source>
        <dbReference type="ARBA" id="ARBA00010617"/>
    </source>
</evidence>
<reference evidence="14 15" key="1">
    <citation type="journal article" date="2020" name="Nat. Commun.">
        <title>Genome of Tripterygium wilfordii and identification of cytochrome P450 involved in triptolide biosynthesis.</title>
        <authorList>
            <person name="Tu L."/>
            <person name="Su P."/>
            <person name="Zhang Z."/>
            <person name="Gao L."/>
            <person name="Wang J."/>
            <person name="Hu T."/>
            <person name="Zhou J."/>
            <person name="Zhang Y."/>
            <person name="Zhao Y."/>
            <person name="Liu Y."/>
            <person name="Song Y."/>
            <person name="Tong Y."/>
            <person name="Lu Y."/>
            <person name="Yang J."/>
            <person name="Xu C."/>
            <person name="Jia M."/>
            <person name="Peters R.J."/>
            <person name="Huang L."/>
            <person name="Gao W."/>
        </authorList>
    </citation>
    <scope>NUCLEOTIDE SEQUENCE [LARGE SCALE GENOMIC DNA]</scope>
    <source>
        <strain evidence="15">cv. XIE 37</strain>
        <tissue evidence="14">Leaf</tissue>
    </source>
</reference>
<protein>
    <submittedName>
        <fullName evidence="14">Putative cytochrome P450</fullName>
    </submittedName>
</protein>
<dbReference type="InParanoid" id="A0A7J7DTP2"/>
<keyword evidence="7 12" id="KW-0560">Oxidoreductase</keyword>
<keyword evidence="6 13" id="KW-1133">Transmembrane helix</keyword>
<comment type="similarity">
    <text evidence="2 12">Belongs to the cytochrome P450 family.</text>
</comment>
<keyword evidence="5 11" id="KW-0479">Metal-binding</keyword>
<dbReference type="GO" id="GO:0016131">
    <property type="term" value="P:brassinosteroid metabolic process"/>
    <property type="evidence" value="ECO:0007669"/>
    <property type="project" value="TreeGrafter"/>
</dbReference>
<dbReference type="FunFam" id="1.10.630.10:FF:000029">
    <property type="entry name" value="Cytochrome P450 734A1"/>
    <property type="match status" value="1"/>
</dbReference>
<dbReference type="AlphaFoldDB" id="A0A7J7DTP2"/>
<comment type="subcellular location">
    <subcellularLocation>
        <location evidence="1">Membrane</location>
        <topology evidence="1">Single-pass membrane protein</topology>
    </subcellularLocation>
</comment>
<evidence type="ECO:0000313" key="14">
    <source>
        <dbReference type="EMBL" id="KAF5749663.1"/>
    </source>
</evidence>
<gene>
    <name evidence="14" type="ORF">HS088_TW04G01636</name>
</gene>
<comment type="cofactor">
    <cofactor evidence="11">
        <name>heme</name>
        <dbReference type="ChEBI" id="CHEBI:30413"/>
    </cofactor>
</comment>
<organism evidence="14 15">
    <name type="scientific">Tripterygium wilfordii</name>
    <name type="common">Thunder God vine</name>
    <dbReference type="NCBI Taxonomy" id="458696"/>
    <lineage>
        <taxon>Eukaryota</taxon>
        <taxon>Viridiplantae</taxon>
        <taxon>Streptophyta</taxon>
        <taxon>Embryophyta</taxon>
        <taxon>Tracheophyta</taxon>
        <taxon>Spermatophyta</taxon>
        <taxon>Magnoliopsida</taxon>
        <taxon>eudicotyledons</taxon>
        <taxon>Gunneridae</taxon>
        <taxon>Pentapetalae</taxon>
        <taxon>rosids</taxon>
        <taxon>fabids</taxon>
        <taxon>Celastrales</taxon>
        <taxon>Celastraceae</taxon>
        <taxon>Tripterygium</taxon>
    </lineage>
</organism>
<feature type="transmembrane region" description="Helical" evidence="13">
    <location>
        <begin position="6"/>
        <end position="29"/>
    </location>
</feature>
<evidence type="ECO:0000256" key="10">
    <source>
        <dbReference type="ARBA" id="ARBA00023136"/>
    </source>
</evidence>
<dbReference type="Pfam" id="PF00067">
    <property type="entry name" value="p450"/>
    <property type="match status" value="1"/>
</dbReference>
<feature type="binding site" description="axial binding residue" evidence="11">
    <location>
        <position position="464"/>
    </location>
    <ligand>
        <name>heme</name>
        <dbReference type="ChEBI" id="CHEBI:30413"/>
    </ligand>
    <ligandPart>
        <name>Fe</name>
        <dbReference type="ChEBI" id="CHEBI:18248"/>
    </ligandPart>
</feature>
<keyword evidence="4 13" id="KW-0812">Transmembrane</keyword>
<keyword evidence="9 12" id="KW-0503">Monooxygenase</keyword>
<keyword evidence="15" id="KW-1185">Reference proteome</keyword>
<dbReference type="Gene3D" id="1.10.630.10">
    <property type="entry name" value="Cytochrome P450"/>
    <property type="match status" value="1"/>
</dbReference>
<accession>A0A7J7DTP2</accession>
<dbReference type="GO" id="GO:0004497">
    <property type="term" value="F:monooxygenase activity"/>
    <property type="evidence" value="ECO:0007669"/>
    <property type="project" value="UniProtKB-KW"/>
</dbReference>
<dbReference type="Proteomes" id="UP000593562">
    <property type="component" value="Unassembled WGS sequence"/>
</dbReference>
<dbReference type="PROSITE" id="PS00086">
    <property type="entry name" value="CYTOCHROME_P450"/>
    <property type="match status" value="1"/>
</dbReference>
<sequence>MEEPVGLFYGWFKLLVVSFVGLVLVLKLVELVWWRPRKFEEHFSKQGIRGPSYQLFIGNVKELVGMMMAASSQPMSFSHNILPRVLPFHHHWKKIYGATFLIWFGPNVRLAVSDPDLIREVFTSKSEFFEKIEAHPLVKQLEGDGLLSLKGEKWAHHRKILAPTFHIENLKLLVPVVAKSVIDLLDKSIPMSSSAEVELEVSEWFQTLTEDVITRTTFGSSHEDGKAIFKLQAQQMELAADAFQKVFVPGFSKFFPTKRNIDSWKLDKEIKKSLMKVIDCRKKQQQCELDKEGVGPKDLLGLMIQAPNITVHDIVEECKGFFFAGKQTTSNLLTWTTVLLAMHPQWQVLARDEVLRVCGSRDLPPSKDDLVKLKTLSMILNESLRLYPPIIAMIRRAKADVELGTHMVPRGTQLLMPILALHHDQTLWGNDAKEFNPGRFSKGVARAVKHQAGFIPFGLGVRTCIGQSLAILQAKLALAVLLQRSSFRLAPTYQHAPTVQMLLHPQYGAPLIFRRMPHNLS</sequence>
<keyword evidence="3 11" id="KW-0349">Heme</keyword>
<dbReference type="GO" id="GO:0016020">
    <property type="term" value="C:membrane"/>
    <property type="evidence" value="ECO:0007669"/>
    <property type="project" value="UniProtKB-SubCell"/>
</dbReference>
<dbReference type="EMBL" id="JAAARO010000004">
    <property type="protein sequence ID" value="KAF5749663.1"/>
    <property type="molecule type" value="Genomic_DNA"/>
</dbReference>
<keyword evidence="10 13" id="KW-0472">Membrane</keyword>
<proteinExistence type="inferred from homology"/>
<keyword evidence="8 11" id="KW-0408">Iron</keyword>
<evidence type="ECO:0000256" key="7">
    <source>
        <dbReference type="ARBA" id="ARBA00023002"/>
    </source>
</evidence>
<dbReference type="GO" id="GO:0005506">
    <property type="term" value="F:iron ion binding"/>
    <property type="evidence" value="ECO:0007669"/>
    <property type="project" value="InterPro"/>
</dbReference>
<dbReference type="InterPro" id="IPR002401">
    <property type="entry name" value="Cyt_P450_E_grp-I"/>
</dbReference>